<protein>
    <submittedName>
        <fullName evidence="2">Transcription activator, effector binding domain protein</fullName>
    </submittedName>
</protein>
<evidence type="ECO:0000313" key="2">
    <source>
        <dbReference type="EMBL" id="ERK71109.1"/>
    </source>
</evidence>
<dbReference type="EMBL" id="AWVQ01000329">
    <property type="protein sequence ID" value="ERK71109.1"/>
    <property type="molecule type" value="Genomic_DNA"/>
</dbReference>
<dbReference type="AlphaFoldDB" id="U2RRC3"/>
<reference evidence="2 3" key="1">
    <citation type="submission" date="2013-08" db="EMBL/GenBank/DDBJ databases">
        <authorList>
            <person name="Weinstock G."/>
            <person name="Sodergren E."/>
            <person name="Wylie T."/>
            <person name="Fulton L."/>
            <person name="Fulton R."/>
            <person name="Fronick C."/>
            <person name="O'Laughlin M."/>
            <person name="Godfrey J."/>
            <person name="Miner T."/>
            <person name="Herter B."/>
            <person name="Appelbaum E."/>
            <person name="Cordes M."/>
            <person name="Lek S."/>
            <person name="Wollam A."/>
            <person name="Pepin K.H."/>
            <person name="Palsikar V.B."/>
            <person name="Mitreva M."/>
            <person name="Wilson R.K."/>
        </authorList>
    </citation>
    <scope>NUCLEOTIDE SEQUENCE [LARGE SCALE GENOMIC DNA]</scope>
    <source>
        <strain evidence="2 3">ATCC 14665</strain>
    </source>
</reference>
<evidence type="ECO:0000313" key="3">
    <source>
        <dbReference type="Proteomes" id="UP000016605"/>
    </source>
</evidence>
<dbReference type="InterPro" id="IPR053182">
    <property type="entry name" value="YobU-like_regulator"/>
</dbReference>
<comment type="caution">
    <text evidence="2">The sequence shown here is derived from an EMBL/GenBank/DDBJ whole genome shotgun (WGS) entry which is preliminary data.</text>
</comment>
<dbReference type="PANTHER" id="PTHR36444:SF2">
    <property type="entry name" value="TRANSCRIPTIONAL REGULATOR PROTEIN YOBU-RELATED"/>
    <property type="match status" value="1"/>
</dbReference>
<proteinExistence type="predicted"/>
<dbReference type="PANTHER" id="PTHR36444">
    <property type="entry name" value="TRANSCRIPTIONAL REGULATOR PROTEIN YOBU-RELATED"/>
    <property type="match status" value="1"/>
</dbReference>
<accession>U2RRC3</accession>
<organism evidence="2 3">
    <name type="scientific">Leifsonia aquatica ATCC 14665</name>
    <dbReference type="NCBI Taxonomy" id="1358026"/>
    <lineage>
        <taxon>Bacteria</taxon>
        <taxon>Bacillati</taxon>
        <taxon>Actinomycetota</taxon>
        <taxon>Actinomycetes</taxon>
        <taxon>Micrococcales</taxon>
        <taxon>Microbacteriaceae</taxon>
        <taxon>Leifsonia</taxon>
    </lineage>
</organism>
<dbReference type="Gene3D" id="3.20.80.10">
    <property type="entry name" value="Regulatory factor, effector binding domain"/>
    <property type="match status" value="1"/>
</dbReference>
<evidence type="ECO:0000259" key="1">
    <source>
        <dbReference type="Pfam" id="PF14526"/>
    </source>
</evidence>
<feature type="domain" description="Integron-associated effector binding protein" evidence="1">
    <location>
        <begin position="14"/>
        <end position="145"/>
    </location>
</feature>
<dbReference type="HOGENOM" id="CLU_106591_0_1_11"/>
<dbReference type="InterPro" id="IPR011256">
    <property type="entry name" value="Reg_factor_effector_dom_sf"/>
</dbReference>
<dbReference type="Proteomes" id="UP000016605">
    <property type="component" value="Unassembled WGS sequence"/>
</dbReference>
<dbReference type="InterPro" id="IPR029441">
    <property type="entry name" value="Cass2"/>
</dbReference>
<gene>
    <name evidence="2" type="ORF">N136_02541</name>
</gene>
<name>U2RRC3_LEIAQ</name>
<sequence>MLSHVSSSPLPAFVAGHAIRTTNAAEATDQGLIPGVWQRTSADVGLLGLAARRGDALYAVLFDYESDQDGAYTQIVGGVGIDDPADAPAGLAIVRLGDEPRVAVEAVGEMPHALIAAWGSVWEQSASGTLERAFTVDVEVHHADGTATLLIA</sequence>
<dbReference type="PATRIC" id="fig|1358026.3.peg.2169"/>
<dbReference type="Pfam" id="PF14526">
    <property type="entry name" value="Cass2"/>
    <property type="match status" value="1"/>
</dbReference>